<organism evidence="2 3">
    <name type="scientific">Coprinellus micaceus</name>
    <name type="common">Glistening ink-cap mushroom</name>
    <name type="synonym">Coprinus micaceus</name>
    <dbReference type="NCBI Taxonomy" id="71717"/>
    <lineage>
        <taxon>Eukaryota</taxon>
        <taxon>Fungi</taxon>
        <taxon>Dikarya</taxon>
        <taxon>Basidiomycota</taxon>
        <taxon>Agaricomycotina</taxon>
        <taxon>Agaricomycetes</taxon>
        <taxon>Agaricomycetidae</taxon>
        <taxon>Agaricales</taxon>
        <taxon>Agaricineae</taxon>
        <taxon>Psathyrellaceae</taxon>
        <taxon>Coprinellus</taxon>
    </lineage>
</organism>
<proteinExistence type="predicted"/>
<dbReference type="Proteomes" id="UP000298030">
    <property type="component" value="Unassembled WGS sequence"/>
</dbReference>
<feature type="region of interest" description="Disordered" evidence="1">
    <location>
        <begin position="44"/>
        <end position="152"/>
    </location>
</feature>
<evidence type="ECO:0000256" key="1">
    <source>
        <dbReference type="SAM" id="MobiDB-lite"/>
    </source>
</evidence>
<accession>A0A4Y7STS8</accession>
<gene>
    <name evidence="2" type="ORF">FA13DRAFT_1899701</name>
</gene>
<protein>
    <submittedName>
        <fullName evidence="2">Uncharacterized protein</fullName>
    </submittedName>
</protein>
<feature type="compositionally biased region" description="Acidic residues" evidence="1">
    <location>
        <begin position="262"/>
        <end position="272"/>
    </location>
</feature>
<evidence type="ECO:0000313" key="3">
    <source>
        <dbReference type="Proteomes" id="UP000298030"/>
    </source>
</evidence>
<feature type="compositionally biased region" description="Basic and acidic residues" evidence="1">
    <location>
        <begin position="44"/>
        <end position="53"/>
    </location>
</feature>
<sequence>MHHQSHPPNPNRSVDEANSRAMAIVLRQQELQLEQMEWTMKHQSTREWHAERRIKQRPISPYPSPPKNGRSTAKPHPMRKHASPGVSNSSKGSFRRTSTNDPPSTSSSASTESTSTFRNGKGRALPISMTSGTDPASATPPITPSNSTSLPETSVAAMTFDDPWAEFMGLNPSPAAQGTVTITLNLGEDLEVNLSMLDHTIDDFFLETIEGAAPQVQTSPRPSTSEVIKGLSFKKTTAAPEPEATDPLFDADLIPEVEYETGEGDVDMDADGSPEPSVIITT</sequence>
<feature type="compositionally biased region" description="Polar residues" evidence="1">
    <location>
        <begin position="85"/>
        <end position="96"/>
    </location>
</feature>
<dbReference type="EMBL" id="QPFP01000058">
    <property type="protein sequence ID" value="TEB25267.1"/>
    <property type="molecule type" value="Genomic_DNA"/>
</dbReference>
<comment type="caution">
    <text evidence="2">The sequence shown here is derived from an EMBL/GenBank/DDBJ whole genome shotgun (WGS) entry which is preliminary data.</text>
</comment>
<dbReference type="AlphaFoldDB" id="A0A4Y7STS8"/>
<evidence type="ECO:0000313" key="2">
    <source>
        <dbReference type="EMBL" id="TEB25267.1"/>
    </source>
</evidence>
<keyword evidence="3" id="KW-1185">Reference proteome</keyword>
<feature type="region of interest" description="Disordered" evidence="1">
    <location>
        <begin position="262"/>
        <end position="282"/>
    </location>
</feature>
<reference evidence="2 3" key="1">
    <citation type="journal article" date="2019" name="Nat. Ecol. Evol.">
        <title>Megaphylogeny resolves global patterns of mushroom evolution.</title>
        <authorList>
            <person name="Varga T."/>
            <person name="Krizsan K."/>
            <person name="Foldi C."/>
            <person name="Dima B."/>
            <person name="Sanchez-Garcia M."/>
            <person name="Sanchez-Ramirez S."/>
            <person name="Szollosi G.J."/>
            <person name="Szarkandi J.G."/>
            <person name="Papp V."/>
            <person name="Albert L."/>
            <person name="Andreopoulos W."/>
            <person name="Angelini C."/>
            <person name="Antonin V."/>
            <person name="Barry K.W."/>
            <person name="Bougher N.L."/>
            <person name="Buchanan P."/>
            <person name="Buyck B."/>
            <person name="Bense V."/>
            <person name="Catcheside P."/>
            <person name="Chovatia M."/>
            <person name="Cooper J."/>
            <person name="Damon W."/>
            <person name="Desjardin D."/>
            <person name="Finy P."/>
            <person name="Geml J."/>
            <person name="Haridas S."/>
            <person name="Hughes K."/>
            <person name="Justo A."/>
            <person name="Karasinski D."/>
            <person name="Kautmanova I."/>
            <person name="Kiss B."/>
            <person name="Kocsube S."/>
            <person name="Kotiranta H."/>
            <person name="LaButti K.M."/>
            <person name="Lechner B.E."/>
            <person name="Liimatainen K."/>
            <person name="Lipzen A."/>
            <person name="Lukacs Z."/>
            <person name="Mihaltcheva S."/>
            <person name="Morgado L.N."/>
            <person name="Niskanen T."/>
            <person name="Noordeloos M.E."/>
            <person name="Ohm R.A."/>
            <person name="Ortiz-Santana B."/>
            <person name="Ovrebo C."/>
            <person name="Racz N."/>
            <person name="Riley R."/>
            <person name="Savchenko A."/>
            <person name="Shiryaev A."/>
            <person name="Soop K."/>
            <person name="Spirin V."/>
            <person name="Szebenyi C."/>
            <person name="Tomsovsky M."/>
            <person name="Tulloss R.E."/>
            <person name="Uehling J."/>
            <person name="Grigoriev I.V."/>
            <person name="Vagvolgyi C."/>
            <person name="Papp T."/>
            <person name="Martin F.M."/>
            <person name="Miettinen O."/>
            <person name="Hibbett D.S."/>
            <person name="Nagy L.G."/>
        </authorList>
    </citation>
    <scope>NUCLEOTIDE SEQUENCE [LARGE SCALE GENOMIC DNA]</scope>
    <source>
        <strain evidence="2 3">FP101781</strain>
    </source>
</reference>
<name>A0A4Y7STS8_COPMI</name>
<feature type="compositionally biased region" description="Low complexity" evidence="1">
    <location>
        <begin position="97"/>
        <end position="116"/>
    </location>
</feature>